<organism evidence="1 2">
    <name type="scientific">Aspergillus violaceofuscus (strain CBS 115571)</name>
    <dbReference type="NCBI Taxonomy" id="1450538"/>
    <lineage>
        <taxon>Eukaryota</taxon>
        <taxon>Fungi</taxon>
        <taxon>Dikarya</taxon>
        <taxon>Ascomycota</taxon>
        <taxon>Pezizomycotina</taxon>
        <taxon>Eurotiomycetes</taxon>
        <taxon>Eurotiomycetidae</taxon>
        <taxon>Eurotiales</taxon>
        <taxon>Aspergillaceae</taxon>
        <taxon>Aspergillus</taxon>
    </lineage>
</organism>
<dbReference type="EMBL" id="KZ825102">
    <property type="protein sequence ID" value="PYI24455.1"/>
    <property type="molecule type" value="Genomic_DNA"/>
</dbReference>
<protein>
    <submittedName>
        <fullName evidence="1">Uncharacterized protein</fullName>
    </submittedName>
</protein>
<reference evidence="1 2" key="1">
    <citation type="submission" date="2018-02" db="EMBL/GenBank/DDBJ databases">
        <title>The genomes of Aspergillus section Nigri reveals drivers in fungal speciation.</title>
        <authorList>
            <consortium name="DOE Joint Genome Institute"/>
            <person name="Vesth T.C."/>
            <person name="Nybo J."/>
            <person name="Theobald S."/>
            <person name="Brandl J."/>
            <person name="Frisvad J.C."/>
            <person name="Nielsen K.F."/>
            <person name="Lyhne E.K."/>
            <person name="Kogle M.E."/>
            <person name="Kuo A."/>
            <person name="Riley R."/>
            <person name="Clum A."/>
            <person name="Nolan M."/>
            <person name="Lipzen A."/>
            <person name="Salamov A."/>
            <person name="Henrissat B."/>
            <person name="Wiebenga A."/>
            <person name="De vries R.P."/>
            <person name="Grigoriev I.V."/>
            <person name="Mortensen U.H."/>
            <person name="Andersen M.R."/>
            <person name="Baker S.E."/>
        </authorList>
    </citation>
    <scope>NUCLEOTIDE SEQUENCE [LARGE SCALE GENOMIC DNA]</scope>
    <source>
        <strain evidence="1 2">CBS 115571</strain>
    </source>
</reference>
<evidence type="ECO:0000313" key="1">
    <source>
        <dbReference type="EMBL" id="PYI24455.1"/>
    </source>
</evidence>
<dbReference type="AlphaFoldDB" id="A0A2V5HJ39"/>
<evidence type="ECO:0000313" key="2">
    <source>
        <dbReference type="Proteomes" id="UP000249829"/>
    </source>
</evidence>
<name>A0A2V5HJ39_ASPV1</name>
<proteinExistence type="predicted"/>
<sequence length="284" mass="33621">MYFMDRNVWAEYILSRRFHRPLFHRIRPQLYTKKRTLQPPQRSLSSSTLAVSGYQDSKRTPWRRFNSNPADVIEKHMLDWGHRTWGLVIYRCTYSSDADWEEFMSRLLYRLRSRLEHYYDGLDMLDSFQLTVMDDKARFDGANPDAIRGHFDEWAPAACEAEQGILPTDARYMCIARYGLCIMVDEEALRSVLAIPHEDLDTRSSTGFVILVHGRHHEMRAGIKECDEELEDDDFEPLNGCTREDVGWMRVCYDQAQLYACAHMNQSYEWQMEYRRPPEIGLYC</sequence>
<keyword evidence="2" id="KW-1185">Reference proteome</keyword>
<dbReference type="STRING" id="1450538.A0A2V5HJ39"/>
<dbReference type="OMA" id="EWARVAC"/>
<accession>A0A2V5HJ39</accession>
<dbReference type="Proteomes" id="UP000249829">
    <property type="component" value="Unassembled WGS sequence"/>
</dbReference>
<gene>
    <name evidence="1" type="ORF">BO99DRAFT_478503</name>
</gene>